<evidence type="ECO:0000313" key="1">
    <source>
        <dbReference type="EMBL" id="CBI81985.1"/>
    </source>
</evidence>
<proteinExistence type="predicted"/>
<accession>E6YYH4</accession>
<protein>
    <submittedName>
        <fullName evidence="1">Uncharacterized protein</fullName>
    </submittedName>
</protein>
<sequence length="40" mass="4731">MSFANHSIQFISLCHQTDVEIHWLSNVYIISLYDYLKMLG</sequence>
<organism evidence="1">
    <name type="scientific">Bartonella schoenbuchensis (strain DSM 13525 / NCTC 13165 / R1)</name>
    <dbReference type="NCBI Taxonomy" id="687861"/>
    <lineage>
        <taxon>Bacteria</taxon>
        <taxon>Pseudomonadati</taxon>
        <taxon>Pseudomonadota</taxon>
        <taxon>Alphaproteobacteria</taxon>
        <taxon>Hyphomicrobiales</taxon>
        <taxon>Bartonellaceae</taxon>
        <taxon>Bartonella</taxon>
    </lineage>
</organism>
<gene>
    <name evidence="1" type="ORF">B11C_20262</name>
</gene>
<name>E6YYH4_BARSR</name>
<dbReference type="EMBL" id="FN645507">
    <property type="protein sequence ID" value="CBI81985.1"/>
    <property type="molecule type" value="Genomic_DNA"/>
</dbReference>
<dbReference type="AlphaFoldDB" id="E6YYH4"/>
<reference evidence="1" key="1">
    <citation type="journal article" date="2011" name="PLoS Genet.">
        <title>Parallel evolution of a type IV secretion system in radiating lineages of the host-restricted bacterial pathogen Bartonella.</title>
        <authorList>
            <person name="Engel P."/>
            <person name="Salzburger W."/>
            <person name="Liesch M."/>
            <person name="Chang C.C."/>
            <person name="Maruyama S."/>
            <person name="Lanz C."/>
            <person name="Calteau A."/>
            <person name="Lajus A."/>
            <person name="Medigue C."/>
            <person name="Schuster S.C."/>
            <person name="Dehio C."/>
        </authorList>
    </citation>
    <scope>NUCLEOTIDE SEQUENCE</scope>
    <source>
        <strain evidence="1">R1</strain>
    </source>
</reference>